<dbReference type="FunFam" id="3.10.20.90:FF:000160">
    <property type="entry name" value="Polyubiquitin-C"/>
    <property type="match status" value="1"/>
</dbReference>
<dbReference type="InterPro" id="IPR000626">
    <property type="entry name" value="Ubiquitin-like_dom"/>
</dbReference>
<keyword evidence="11" id="KW-0689">Ribosomal protein</keyword>
<feature type="domain" description="PCI" evidence="10">
    <location>
        <begin position="41"/>
        <end position="209"/>
    </location>
</feature>
<feature type="compositionally biased region" description="Polar residues" evidence="8">
    <location>
        <begin position="453"/>
        <end position="467"/>
    </location>
</feature>
<accession>A0A1Q9CDB9</accession>
<evidence type="ECO:0000256" key="1">
    <source>
        <dbReference type="ARBA" id="ARBA00004123"/>
    </source>
</evidence>
<keyword evidence="6" id="KW-0736">Signalosome</keyword>
<evidence type="ECO:0000313" key="11">
    <source>
        <dbReference type="EMBL" id="OLP80929.1"/>
    </source>
</evidence>
<evidence type="ECO:0000256" key="2">
    <source>
        <dbReference type="ARBA" id="ARBA00004496"/>
    </source>
</evidence>
<dbReference type="SMART" id="SM00088">
    <property type="entry name" value="PINT"/>
    <property type="match status" value="1"/>
</dbReference>
<evidence type="ECO:0000256" key="4">
    <source>
        <dbReference type="ARBA" id="ARBA00014878"/>
    </source>
</evidence>
<dbReference type="OrthoDB" id="428577at2759"/>
<feature type="compositionally biased region" description="Low complexity" evidence="8">
    <location>
        <begin position="395"/>
        <end position="442"/>
    </location>
</feature>
<comment type="subcellular location">
    <subcellularLocation>
        <location evidence="2">Cytoplasm</location>
    </subcellularLocation>
    <subcellularLocation>
        <location evidence="1">Nucleus</location>
    </subcellularLocation>
</comment>
<dbReference type="SUPFAM" id="SSF54236">
    <property type="entry name" value="Ubiquitin-like"/>
    <property type="match status" value="1"/>
</dbReference>
<dbReference type="InterPro" id="IPR029071">
    <property type="entry name" value="Ubiquitin-like_domsf"/>
</dbReference>
<evidence type="ECO:0000256" key="3">
    <source>
        <dbReference type="ARBA" id="ARBA00007084"/>
    </source>
</evidence>
<dbReference type="InterPro" id="IPR019956">
    <property type="entry name" value="Ubiquitin_dom"/>
</dbReference>
<dbReference type="InterPro" id="IPR055089">
    <property type="entry name" value="COP9_N"/>
</dbReference>
<feature type="domain" description="Ubiquitin-like" evidence="9">
    <location>
        <begin position="265"/>
        <end position="328"/>
    </location>
</feature>
<dbReference type="SMART" id="SM00213">
    <property type="entry name" value="UBQ"/>
    <property type="match status" value="1"/>
</dbReference>
<dbReference type="Gene3D" id="1.25.40.570">
    <property type="match status" value="1"/>
</dbReference>
<sequence>MLGGEPARLTLRDTAAKNRRSQMTRELLELSETGLNGWTREFLKALQMLLVVLTCPATCLSAIQADAYKKYVLLCLKVHGEVKLLPIYTSHILVRYSKSPSYVLDIAEAFKASDIAALQRIIEEKQPAIEADQNLGLVKQVLSSMRRHKILTLTKTYLTLSLAEIAAEAGIQGDHAEAEAILFDMISENEIQARIDQRTGNVSFEDAENLDMDMMQTLQGKLGQIMELSQRISGFEQEVVTSESYVRKTSLLDMSAERQAGAMSYDLMVKTLTGKTITLDVEASDTIDNVKAKIQDKDEGIPPDQQRLIFAGKQLEDGRTLSDYNIQKVIEPSLAVLARKFNCEKMAGSELPPCQLEKSKPRLGPGSAIAEDSMGCASSSGAERYAGNPRETSQPGASGAPSSSSSPARPAAPAASPTSASAAPETSSDFVLFSASQASPSGPSGPGGRGQRNSRVVQDNPDAQAQTAKAAPMVGLRQDLDGDEAHEFFVEDPKTGQMQRVVTKELAEVR</sequence>
<comment type="caution">
    <text evidence="11">The sequence shown here is derived from an EMBL/GenBank/DDBJ whole genome shotgun (WGS) entry which is preliminary data.</text>
</comment>
<dbReference type="Proteomes" id="UP000186817">
    <property type="component" value="Unassembled WGS sequence"/>
</dbReference>
<keyword evidence="7" id="KW-0539">Nucleus</keyword>
<dbReference type="InterPro" id="IPR036390">
    <property type="entry name" value="WH_DNA-bd_sf"/>
</dbReference>
<dbReference type="EMBL" id="LSRX01001331">
    <property type="protein sequence ID" value="OLP80929.1"/>
    <property type="molecule type" value="Genomic_DNA"/>
</dbReference>
<dbReference type="PRINTS" id="PR00348">
    <property type="entry name" value="UBIQUITIN"/>
</dbReference>
<dbReference type="PANTHER" id="PTHR10758:SF1">
    <property type="entry name" value="COP9 SIGNALOSOME COMPLEX SUBUNIT 3"/>
    <property type="match status" value="1"/>
</dbReference>
<dbReference type="Pfam" id="PF01399">
    <property type="entry name" value="PCI"/>
    <property type="match status" value="1"/>
</dbReference>
<evidence type="ECO:0000256" key="6">
    <source>
        <dbReference type="ARBA" id="ARBA00022790"/>
    </source>
</evidence>
<dbReference type="InterPro" id="IPR000717">
    <property type="entry name" value="PCI_dom"/>
</dbReference>
<evidence type="ECO:0000259" key="10">
    <source>
        <dbReference type="PROSITE" id="PS50250"/>
    </source>
</evidence>
<keyword evidence="12" id="KW-1185">Reference proteome</keyword>
<keyword evidence="11" id="KW-0687">Ribonucleoprotein</keyword>
<dbReference type="Pfam" id="PF00240">
    <property type="entry name" value="ubiquitin"/>
    <property type="match status" value="1"/>
</dbReference>
<dbReference type="GO" id="GO:0008180">
    <property type="term" value="C:COP9 signalosome"/>
    <property type="evidence" value="ECO:0007669"/>
    <property type="project" value="UniProtKB-KW"/>
</dbReference>
<dbReference type="Pfam" id="PF22788">
    <property type="entry name" value="COP9_hel_rpt"/>
    <property type="match status" value="1"/>
</dbReference>
<evidence type="ECO:0000259" key="9">
    <source>
        <dbReference type="PROSITE" id="PS50053"/>
    </source>
</evidence>
<organism evidence="11 12">
    <name type="scientific">Symbiodinium microadriaticum</name>
    <name type="common">Dinoflagellate</name>
    <name type="synonym">Zooxanthella microadriatica</name>
    <dbReference type="NCBI Taxonomy" id="2951"/>
    <lineage>
        <taxon>Eukaryota</taxon>
        <taxon>Sar</taxon>
        <taxon>Alveolata</taxon>
        <taxon>Dinophyceae</taxon>
        <taxon>Suessiales</taxon>
        <taxon>Symbiodiniaceae</taxon>
        <taxon>Symbiodinium</taxon>
    </lineage>
</organism>
<evidence type="ECO:0000256" key="8">
    <source>
        <dbReference type="SAM" id="MobiDB-lite"/>
    </source>
</evidence>
<name>A0A1Q9CDB9_SYMMI</name>
<keyword evidence="5" id="KW-0963">Cytoplasm</keyword>
<protein>
    <recommendedName>
        <fullName evidence="4">COP9 signalosome complex subunit 3</fullName>
    </recommendedName>
</protein>
<dbReference type="InterPro" id="IPR050756">
    <property type="entry name" value="CSN3"/>
</dbReference>
<dbReference type="GO" id="GO:0006511">
    <property type="term" value="P:ubiquitin-dependent protein catabolic process"/>
    <property type="evidence" value="ECO:0007669"/>
    <property type="project" value="TreeGrafter"/>
</dbReference>
<dbReference type="GO" id="GO:0005840">
    <property type="term" value="C:ribosome"/>
    <property type="evidence" value="ECO:0007669"/>
    <property type="project" value="UniProtKB-KW"/>
</dbReference>
<feature type="region of interest" description="Disordered" evidence="8">
    <location>
        <begin position="351"/>
        <end position="474"/>
    </location>
</feature>
<dbReference type="SUPFAM" id="SSF46785">
    <property type="entry name" value="Winged helix' DNA-binding domain"/>
    <property type="match status" value="1"/>
</dbReference>
<comment type="similarity">
    <text evidence="3">Belongs to the CSN3 family.</text>
</comment>
<dbReference type="AlphaFoldDB" id="A0A1Q9CDB9"/>
<reference evidence="11 12" key="1">
    <citation type="submission" date="2016-02" db="EMBL/GenBank/DDBJ databases">
        <title>Genome analysis of coral dinoflagellate symbionts highlights evolutionary adaptations to a symbiotic lifestyle.</title>
        <authorList>
            <person name="Aranda M."/>
            <person name="Li Y."/>
            <person name="Liew Y.J."/>
            <person name="Baumgarten S."/>
            <person name="Simakov O."/>
            <person name="Wilson M."/>
            <person name="Piel J."/>
            <person name="Ashoor H."/>
            <person name="Bougouffa S."/>
            <person name="Bajic V.B."/>
            <person name="Ryu T."/>
            <person name="Ravasi T."/>
            <person name="Bayer T."/>
            <person name="Micklem G."/>
            <person name="Kim H."/>
            <person name="Bhak J."/>
            <person name="Lajeunesse T.C."/>
            <person name="Voolstra C.R."/>
        </authorList>
    </citation>
    <scope>NUCLEOTIDE SEQUENCE [LARGE SCALE GENOMIC DNA]</scope>
    <source>
        <strain evidence="11 12">CCMP2467</strain>
    </source>
</reference>
<dbReference type="PROSITE" id="PS50250">
    <property type="entry name" value="PCI"/>
    <property type="match status" value="1"/>
</dbReference>
<dbReference type="Gene3D" id="3.10.20.90">
    <property type="entry name" value="Phosphatidylinositol 3-kinase Catalytic Subunit, Chain A, domain 1"/>
    <property type="match status" value="1"/>
</dbReference>
<evidence type="ECO:0000256" key="7">
    <source>
        <dbReference type="ARBA" id="ARBA00023242"/>
    </source>
</evidence>
<dbReference type="PANTHER" id="PTHR10758">
    <property type="entry name" value="26S PROTEASOME NON-ATPASE REGULATORY SUBUNIT 3/COP9 SIGNALOSOME COMPLEX SUBUNIT 3"/>
    <property type="match status" value="1"/>
</dbReference>
<proteinExistence type="inferred from homology"/>
<dbReference type="GO" id="GO:0005737">
    <property type="term" value="C:cytoplasm"/>
    <property type="evidence" value="ECO:0007669"/>
    <property type="project" value="UniProtKB-SubCell"/>
</dbReference>
<evidence type="ECO:0000256" key="5">
    <source>
        <dbReference type="ARBA" id="ARBA00022490"/>
    </source>
</evidence>
<gene>
    <name evidence="11" type="primary">UBI1</name>
    <name evidence="11" type="ORF">AK812_SmicGene38593</name>
</gene>
<evidence type="ECO:0000313" key="12">
    <source>
        <dbReference type="Proteomes" id="UP000186817"/>
    </source>
</evidence>
<dbReference type="PROSITE" id="PS50053">
    <property type="entry name" value="UBIQUITIN_2"/>
    <property type="match status" value="1"/>
</dbReference>